<keyword evidence="4 5" id="KW-0560">Oxidoreductase</keyword>
<dbReference type="InterPro" id="IPR000415">
    <property type="entry name" value="Nitroreductase-like"/>
</dbReference>
<keyword evidence="2 5" id="KW-0285">Flavoprotein</keyword>
<feature type="domain" description="Nitroreductase" evidence="7">
    <location>
        <begin position="49"/>
        <end position="201"/>
    </location>
</feature>
<reference evidence="8 9" key="1">
    <citation type="submission" date="2023-07" db="EMBL/GenBank/DDBJ databases">
        <title>Genomic Encyclopedia of Type Strains, Phase IV (KMG-IV): sequencing the most valuable type-strain genomes for metagenomic binning, comparative biology and taxonomic classification.</title>
        <authorList>
            <person name="Goeker M."/>
        </authorList>
    </citation>
    <scope>NUCLEOTIDE SEQUENCE [LARGE SCALE GENOMIC DNA]</scope>
    <source>
        <strain evidence="8 9">DSM 5896</strain>
    </source>
</reference>
<evidence type="ECO:0000313" key="8">
    <source>
        <dbReference type="EMBL" id="MDQ0393587.1"/>
    </source>
</evidence>
<evidence type="ECO:0000256" key="5">
    <source>
        <dbReference type="PIRNR" id="PIRNR005426"/>
    </source>
</evidence>
<dbReference type="InterPro" id="IPR029479">
    <property type="entry name" value="Nitroreductase"/>
</dbReference>
<dbReference type="Proteomes" id="UP001237448">
    <property type="component" value="Unassembled WGS sequence"/>
</dbReference>
<evidence type="ECO:0000313" key="9">
    <source>
        <dbReference type="Proteomes" id="UP001237448"/>
    </source>
</evidence>
<gene>
    <name evidence="8" type="ORF">J3R73_003379</name>
</gene>
<dbReference type="SUPFAM" id="SSF55469">
    <property type="entry name" value="FMN-dependent nitroreductase-like"/>
    <property type="match status" value="1"/>
</dbReference>
<organism evidence="8 9">
    <name type="scientific">Labrys monachus</name>
    <dbReference type="NCBI Taxonomy" id="217067"/>
    <lineage>
        <taxon>Bacteria</taxon>
        <taxon>Pseudomonadati</taxon>
        <taxon>Pseudomonadota</taxon>
        <taxon>Alphaproteobacteria</taxon>
        <taxon>Hyphomicrobiales</taxon>
        <taxon>Xanthobacteraceae</taxon>
        <taxon>Labrys</taxon>
    </lineage>
</organism>
<keyword evidence="5" id="KW-0521">NADP</keyword>
<sequence>MNDQSPAHDRQPPSPARERVRARYRDEDFAERLASIPWNGALDTMLLHRSVRTYLDKPLAPGILETIIAAAQSAATTSNLQAWSVVAVQDKARKARLAGYAANQKHIHDAPLLLLFVADLARLRAISRDQGHPGLGLGYIEAFIFGVADASFAAQNTITAAESLGLGGCYIGAMRNNPQAVADEIGLPDETMVVFGMTIGYPDPATATDVKPRLPQDVVLHHERYVAPDPARIAAYDARMHDFRVEQEMRLIDWTEQTARRVSDEAALTGRHVLKDFLQQRGLILR</sequence>
<evidence type="ECO:0000256" key="2">
    <source>
        <dbReference type="ARBA" id="ARBA00022630"/>
    </source>
</evidence>
<proteinExistence type="inferred from homology"/>
<dbReference type="EMBL" id="JAUSVK010000001">
    <property type="protein sequence ID" value="MDQ0393587.1"/>
    <property type="molecule type" value="Genomic_DNA"/>
</dbReference>
<dbReference type="Gene3D" id="3.40.109.10">
    <property type="entry name" value="NADH Oxidase"/>
    <property type="match status" value="1"/>
</dbReference>
<evidence type="ECO:0000256" key="1">
    <source>
        <dbReference type="ARBA" id="ARBA00008366"/>
    </source>
</evidence>
<dbReference type="CDD" id="cd02146">
    <property type="entry name" value="NfsA-like"/>
    <property type="match status" value="1"/>
</dbReference>
<comment type="caution">
    <text evidence="8">The sequence shown here is derived from an EMBL/GenBank/DDBJ whole genome shotgun (WGS) entry which is preliminary data.</text>
</comment>
<comment type="similarity">
    <text evidence="1 5">Belongs to the flavin oxidoreductase frp family.</text>
</comment>
<dbReference type="InterPro" id="IPR016446">
    <property type="entry name" value="Flavin_OxRdtase_Frp"/>
</dbReference>
<evidence type="ECO:0000256" key="3">
    <source>
        <dbReference type="ARBA" id="ARBA00022643"/>
    </source>
</evidence>
<keyword evidence="9" id="KW-1185">Reference proteome</keyword>
<dbReference type="RefSeq" id="WP_307429121.1">
    <property type="nucleotide sequence ID" value="NZ_JAUSVK010000001.1"/>
</dbReference>
<name>A0ABU0FGW8_9HYPH</name>
<keyword evidence="3 5" id="KW-0288">FMN</keyword>
<dbReference type="PIRSF" id="PIRSF005426">
    <property type="entry name" value="Frp"/>
    <property type="match status" value="1"/>
</dbReference>
<accession>A0ABU0FGW8</accession>
<dbReference type="PANTHER" id="PTHR43425:SF2">
    <property type="entry name" value="OXYGEN-INSENSITIVE NADPH NITROREDUCTASE"/>
    <property type="match status" value="1"/>
</dbReference>
<evidence type="ECO:0000259" key="7">
    <source>
        <dbReference type="Pfam" id="PF00881"/>
    </source>
</evidence>
<evidence type="ECO:0000256" key="4">
    <source>
        <dbReference type="ARBA" id="ARBA00023002"/>
    </source>
</evidence>
<feature type="region of interest" description="Disordered" evidence="6">
    <location>
        <begin position="1"/>
        <end position="20"/>
    </location>
</feature>
<dbReference type="PANTHER" id="PTHR43425">
    <property type="entry name" value="OXYGEN-INSENSITIVE NADPH NITROREDUCTASE"/>
    <property type="match status" value="1"/>
</dbReference>
<evidence type="ECO:0000256" key="6">
    <source>
        <dbReference type="SAM" id="MobiDB-lite"/>
    </source>
</evidence>
<protein>
    <submittedName>
        <fullName evidence="8">Nitroreductase</fullName>
    </submittedName>
</protein>
<dbReference type="Pfam" id="PF00881">
    <property type="entry name" value="Nitroreductase"/>
    <property type="match status" value="1"/>
</dbReference>